<comment type="caution">
    <text evidence="7">The sequence shown here is derived from an EMBL/GenBank/DDBJ whole genome shotgun (WGS) entry which is preliminary data.</text>
</comment>
<evidence type="ECO:0000256" key="5">
    <source>
        <dbReference type="SAM" id="MobiDB-lite"/>
    </source>
</evidence>
<organism evidence="7 8">
    <name type="scientific">Halalkalicoccus tibetensis</name>
    <dbReference type="NCBI Taxonomy" id="175632"/>
    <lineage>
        <taxon>Archaea</taxon>
        <taxon>Methanobacteriati</taxon>
        <taxon>Methanobacteriota</taxon>
        <taxon>Stenosarchaea group</taxon>
        <taxon>Halobacteria</taxon>
        <taxon>Halobacteriales</taxon>
        <taxon>Halococcaceae</taxon>
        <taxon>Halalkalicoccus</taxon>
    </lineage>
</organism>
<dbReference type="AlphaFoldDB" id="A0ABD5UZY6"/>
<dbReference type="InterPro" id="IPR029052">
    <property type="entry name" value="Metallo-depent_PP-like"/>
</dbReference>
<dbReference type="Proteomes" id="UP001596312">
    <property type="component" value="Unassembled WGS sequence"/>
</dbReference>
<feature type="domain" description="Calcineurin-like phosphoesterase" evidence="6">
    <location>
        <begin position="27"/>
        <end position="234"/>
    </location>
</feature>
<comment type="similarity">
    <text evidence="4">Belongs to the cyclic nucleotide phosphodiesterase class-III family.</text>
</comment>
<keyword evidence="8" id="KW-1185">Reference proteome</keyword>
<evidence type="ECO:0000313" key="8">
    <source>
        <dbReference type="Proteomes" id="UP001596312"/>
    </source>
</evidence>
<sequence length="327" mass="35530">MGAPPTLDPDGLVLARLPAPISSETTRLAVLSDVHIATEAEGTDRLFHRTEDRLATAVDRLNRSEPDLVLFCGDLTKDGEPWNFDRFDELVAALDPPHVVTPGNHDVPKSSDEHRTPAVAAFERRYTPGSLPLVERVGGIDLVVCNSASLPDGSLSDTHEGEVSGEQLSWLEETLPRLSNPVVAIHHNVVPVMGSALANRPPWRTFTLRNREAVSSLLARYDVPLVISGHHHVPSLARRSGITQLIAPAACAYPQAHLLLEIDPSGTTVRMIPHADRDQQLEAYEAMQANELRRVFRSLVGATIETAPVVDEPSQPSLEPAGSYAQP</sequence>
<dbReference type="RefSeq" id="WP_340603227.1">
    <property type="nucleotide sequence ID" value="NZ_JBBMXV010000002.1"/>
</dbReference>
<name>A0ABD5UZY6_9EURY</name>
<evidence type="ECO:0000256" key="4">
    <source>
        <dbReference type="ARBA" id="ARBA00025742"/>
    </source>
</evidence>
<keyword evidence="2 7" id="KW-0378">Hydrolase</keyword>
<evidence type="ECO:0000256" key="2">
    <source>
        <dbReference type="ARBA" id="ARBA00022801"/>
    </source>
</evidence>
<dbReference type="Pfam" id="PF00149">
    <property type="entry name" value="Metallophos"/>
    <property type="match status" value="1"/>
</dbReference>
<evidence type="ECO:0000256" key="3">
    <source>
        <dbReference type="ARBA" id="ARBA00023004"/>
    </source>
</evidence>
<evidence type="ECO:0000256" key="1">
    <source>
        <dbReference type="ARBA" id="ARBA00022723"/>
    </source>
</evidence>
<accession>A0ABD5UZY6</accession>
<dbReference type="EMBL" id="JBHSXQ010000002">
    <property type="protein sequence ID" value="MFC6904712.1"/>
    <property type="molecule type" value="Genomic_DNA"/>
</dbReference>
<proteinExistence type="inferred from homology"/>
<dbReference type="InterPro" id="IPR004843">
    <property type="entry name" value="Calcineurin-like_PHP"/>
</dbReference>
<dbReference type="Gene3D" id="3.60.21.10">
    <property type="match status" value="1"/>
</dbReference>
<dbReference type="SUPFAM" id="SSF56300">
    <property type="entry name" value="Metallo-dependent phosphatases"/>
    <property type="match status" value="1"/>
</dbReference>
<dbReference type="GO" id="GO:0046872">
    <property type="term" value="F:metal ion binding"/>
    <property type="evidence" value="ECO:0007669"/>
    <property type="project" value="UniProtKB-KW"/>
</dbReference>
<dbReference type="GO" id="GO:0016787">
    <property type="term" value="F:hydrolase activity"/>
    <property type="evidence" value="ECO:0007669"/>
    <property type="project" value="UniProtKB-KW"/>
</dbReference>
<dbReference type="InterPro" id="IPR050884">
    <property type="entry name" value="CNP_phosphodiesterase-III"/>
</dbReference>
<protein>
    <submittedName>
        <fullName evidence="7">Metallophosphoesterase family protein</fullName>
        <ecNumber evidence="7">3.1.-.-</ecNumber>
    </submittedName>
</protein>
<keyword evidence="1" id="KW-0479">Metal-binding</keyword>
<dbReference type="EC" id="3.1.-.-" evidence="7"/>
<dbReference type="PANTHER" id="PTHR42988">
    <property type="entry name" value="PHOSPHOHYDROLASE"/>
    <property type="match status" value="1"/>
</dbReference>
<dbReference type="PANTHER" id="PTHR42988:SF2">
    <property type="entry name" value="CYCLIC NUCLEOTIDE PHOSPHODIESTERASE CBUA0032-RELATED"/>
    <property type="match status" value="1"/>
</dbReference>
<reference evidence="7 8" key="1">
    <citation type="journal article" date="2019" name="Int. J. Syst. Evol. Microbiol.">
        <title>The Global Catalogue of Microorganisms (GCM) 10K type strain sequencing project: providing services to taxonomists for standard genome sequencing and annotation.</title>
        <authorList>
            <consortium name="The Broad Institute Genomics Platform"/>
            <consortium name="The Broad Institute Genome Sequencing Center for Infectious Disease"/>
            <person name="Wu L."/>
            <person name="Ma J."/>
        </authorList>
    </citation>
    <scope>NUCLEOTIDE SEQUENCE [LARGE SCALE GENOMIC DNA]</scope>
    <source>
        <strain evidence="7 8">CGMCC 1.3240</strain>
    </source>
</reference>
<feature type="region of interest" description="Disordered" evidence="5">
    <location>
        <begin position="308"/>
        <end position="327"/>
    </location>
</feature>
<keyword evidence="3" id="KW-0408">Iron</keyword>
<gene>
    <name evidence="7" type="ORF">ACFQGH_05810</name>
</gene>
<evidence type="ECO:0000313" key="7">
    <source>
        <dbReference type="EMBL" id="MFC6904712.1"/>
    </source>
</evidence>
<evidence type="ECO:0000259" key="6">
    <source>
        <dbReference type="Pfam" id="PF00149"/>
    </source>
</evidence>